<feature type="compositionally biased region" description="Basic residues" evidence="2">
    <location>
        <begin position="1"/>
        <end position="15"/>
    </location>
</feature>
<reference evidence="3" key="1">
    <citation type="journal article" date="2020" name="Nature">
        <title>Giant virus diversity and host interactions through global metagenomics.</title>
        <authorList>
            <person name="Schulz F."/>
            <person name="Roux S."/>
            <person name="Paez-Espino D."/>
            <person name="Jungbluth S."/>
            <person name="Walsh D.A."/>
            <person name="Denef V.J."/>
            <person name="McMahon K.D."/>
            <person name="Konstantinidis K.T."/>
            <person name="Eloe-Fadrosh E.A."/>
            <person name="Kyrpides N.C."/>
            <person name="Woyke T."/>
        </authorList>
    </citation>
    <scope>NUCLEOTIDE SEQUENCE</scope>
    <source>
        <strain evidence="3">GVMAG-S-3300013014-113</strain>
    </source>
</reference>
<evidence type="ECO:0000256" key="1">
    <source>
        <dbReference type="SAM" id="Coils"/>
    </source>
</evidence>
<evidence type="ECO:0000313" key="3">
    <source>
        <dbReference type="EMBL" id="QHU19714.1"/>
    </source>
</evidence>
<dbReference type="AlphaFoldDB" id="A0A6C0KTD5"/>
<dbReference type="EMBL" id="MN740954">
    <property type="protein sequence ID" value="QHU19714.1"/>
    <property type="molecule type" value="Genomic_DNA"/>
</dbReference>
<organism evidence="3">
    <name type="scientific">viral metagenome</name>
    <dbReference type="NCBI Taxonomy" id="1070528"/>
    <lineage>
        <taxon>unclassified sequences</taxon>
        <taxon>metagenomes</taxon>
        <taxon>organismal metagenomes</taxon>
    </lineage>
</organism>
<accession>A0A6C0KTD5</accession>
<sequence length="160" mass="18439">MTKSRNARHNKRRGGLKNATLKAQKKEEALILKEIKAAKVAQKKEEAQILKDVKAQKKEEKARIKEEKARLKALKKTKKAQKAQPKVETSADIAKVEKLALELYKKSSAMKAQAKADLIQMARNTDKESIDIMLEDNFYWLIRKEKDQVWLDKARAKLNK</sequence>
<feature type="region of interest" description="Disordered" evidence="2">
    <location>
        <begin position="1"/>
        <end position="21"/>
    </location>
</feature>
<name>A0A6C0KTD5_9ZZZZ</name>
<protein>
    <submittedName>
        <fullName evidence="3">Uncharacterized protein</fullName>
    </submittedName>
</protein>
<feature type="coiled-coil region" evidence="1">
    <location>
        <begin position="40"/>
        <end position="84"/>
    </location>
</feature>
<proteinExistence type="predicted"/>
<evidence type="ECO:0000256" key="2">
    <source>
        <dbReference type="SAM" id="MobiDB-lite"/>
    </source>
</evidence>
<keyword evidence="1" id="KW-0175">Coiled coil</keyword>